<keyword evidence="3 8" id="KW-0812">Transmembrane</keyword>
<evidence type="ECO:0000256" key="6">
    <source>
        <dbReference type="ARBA" id="ARBA00023170"/>
    </source>
</evidence>
<dbReference type="PANTHER" id="PTHR42643">
    <property type="entry name" value="IONOTROPIC RECEPTOR 20A-RELATED"/>
    <property type="match status" value="1"/>
</dbReference>
<sequence>MFLILITITLLHPSISIDPDSPLSKKIFTYHNQTSFKAEYAFEVVEKIFNAFKQWFFTITFCDFTYFENRILKYTENYGYGYPVMLLNGCPDANKTKVKPRINRHGATAYLVTSNELSLDGSEFVIEALMRTGVFKPRSAVIFVINTPVEMDSYFFYTMKLHFRLLLSRSITNSVMVLYCHRLIMYTYNPFNNEIKDITNVRDVGRLLAQQYNNLFRQELRLSVFRKMYVSNVNGPVYCDSRLAKTVMKILNATCKPLAPRDANTVGDLLKNGTATGVTADLMDGYTDLELNSRILKNSYYGYIDTTYPLVQDELCFLVKKSLKQSTFMTTLKLISVDMLLLCIFNVIFFISVALVSRALEKGIWNLNDKRDSSSTVVDLIKCFIRQTVDIKFTGPIFRCVVFLIMFYSLVVDCAVDGIITSAIAYPRYKPDINTISELLQTNLTFAVHNRHLHIYNRSLGGDYYSVITKRTQIFSDTQIKEAILKRQFQYAILLRKTDAQFISRQQSNMINGRPLFHTVEECPVPCSIVYGLRYGSPYLPKLNNILHHLNQGGILQYWSKSDEYILYRTNGKSIYGDENKERKPLSNENVREIFVVMLIGISVSVLVFFIEILINYFSFSFKISKILRR</sequence>
<evidence type="ECO:0000256" key="4">
    <source>
        <dbReference type="ARBA" id="ARBA00022989"/>
    </source>
</evidence>
<keyword evidence="4 8" id="KW-1133">Transmembrane helix</keyword>
<gene>
    <name evidence="10" type="ORF">RR48_03756</name>
</gene>
<evidence type="ECO:0000256" key="3">
    <source>
        <dbReference type="ARBA" id="ARBA00022692"/>
    </source>
</evidence>
<evidence type="ECO:0000256" key="2">
    <source>
        <dbReference type="ARBA" id="ARBA00022475"/>
    </source>
</evidence>
<dbReference type="Proteomes" id="UP000053240">
    <property type="component" value="Unassembled WGS sequence"/>
</dbReference>
<dbReference type="SUPFAM" id="SSF53850">
    <property type="entry name" value="Periplasmic binding protein-like II"/>
    <property type="match status" value="1"/>
</dbReference>
<evidence type="ECO:0008006" key="12">
    <source>
        <dbReference type="Google" id="ProtNLM"/>
    </source>
</evidence>
<feature type="transmembrane region" description="Helical" evidence="8">
    <location>
        <begin position="339"/>
        <end position="360"/>
    </location>
</feature>
<keyword evidence="9" id="KW-0732">Signal</keyword>
<keyword evidence="7" id="KW-0325">Glycoprotein</keyword>
<feature type="transmembrane region" description="Helical" evidence="8">
    <location>
        <begin position="594"/>
        <end position="620"/>
    </location>
</feature>
<dbReference type="PANTHER" id="PTHR42643:SF39">
    <property type="entry name" value="IONOTROPIC RECEPTOR 56A-RELATED"/>
    <property type="match status" value="1"/>
</dbReference>
<dbReference type="GO" id="GO:0005886">
    <property type="term" value="C:plasma membrane"/>
    <property type="evidence" value="ECO:0007669"/>
    <property type="project" value="UniProtKB-SubCell"/>
</dbReference>
<evidence type="ECO:0000256" key="7">
    <source>
        <dbReference type="ARBA" id="ARBA00023180"/>
    </source>
</evidence>
<dbReference type="InterPro" id="IPR052192">
    <property type="entry name" value="Insect_Ionotropic_Sensory_Rcpt"/>
</dbReference>
<dbReference type="AlphaFoldDB" id="A0A0N0PAW3"/>
<accession>A0A0N0PAW3</accession>
<feature type="transmembrane region" description="Helical" evidence="8">
    <location>
        <begin position="401"/>
        <end position="426"/>
    </location>
</feature>
<evidence type="ECO:0000256" key="1">
    <source>
        <dbReference type="ARBA" id="ARBA00004651"/>
    </source>
</evidence>
<feature type="signal peptide" evidence="9">
    <location>
        <begin position="1"/>
        <end position="16"/>
    </location>
</feature>
<evidence type="ECO:0000256" key="5">
    <source>
        <dbReference type="ARBA" id="ARBA00023136"/>
    </source>
</evidence>
<evidence type="ECO:0000256" key="8">
    <source>
        <dbReference type="SAM" id="Phobius"/>
    </source>
</evidence>
<reference evidence="10 11" key="1">
    <citation type="journal article" date="2015" name="Nat. Commun.">
        <title>Outbred genome sequencing and CRISPR/Cas9 gene editing in butterflies.</title>
        <authorList>
            <person name="Li X."/>
            <person name="Fan D."/>
            <person name="Zhang W."/>
            <person name="Liu G."/>
            <person name="Zhang L."/>
            <person name="Zhao L."/>
            <person name="Fang X."/>
            <person name="Chen L."/>
            <person name="Dong Y."/>
            <person name="Chen Y."/>
            <person name="Ding Y."/>
            <person name="Zhao R."/>
            <person name="Feng M."/>
            <person name="Zhu Y."/>
            <person name="Feng Y."/>
            <person name="Jiang X."/>
            <person name="Zhu D."/>
            <person name="Xiang H."/>
            <person name="Feng X."/>
            <person name="Li S."/>
            <person name="Wang J."/>
            <person name="Zhang G."/>
            <person name="Kronforst M.R."/>
            <person name="Wang W."/>
        </authorList>
    </citation>
    <scope>NUCLEOTIDE SEQUENCE [LARGE SCALE GENOMIC DNA]</scope>
    <source>
        <strain evidence="10">Ya'a_city_454_Pm</strain>
        <tissue evidence="10">Whole body</tissue>
    </source>
</reference>
<protein>
    <recommendedName>
        <fullName evidence="12">Ionotropic glutamate receptor C-terminal domain-containing protein</fullName>
    </recommendedName>
</protein>
<organism evidence="10 11">
    <name type="scientific">Papilio machaon</name>
    <name type="common">Old World swallowtail butterfly</name>
    <dbReference type="NCBI Taxonomy" id="76193"/>
    <lineage>
        <taxon>Eukaryota</taxon>
        <taxon>Metazoa</taxon>
        <taxon>Ecdysozoa</taxon>
        <taxon>Arthropoda</taxon>
        <taxon>Hexapoda</taxon>
        <taxon>Insecta</taxon>
        <taxon>Pterygota</taxon>
        <taxon>Neoptera</taxon>
        <taxon>Endopterygota</taxon>
        <taxon>Lepidoptera</taxon>
        <taxon>Glossata</taxon>
        <taxon>Ditrysia</taxon>
        <taxon>Papilionoidea</taxon>
        <taxon>Papilionidae</taxon>
        <taxon>Papilioninae</taxon>
        <taxon>Papilio</taxon>
    </lineage>
</organism>
<dbReference type="InParanoid" id="A0A0N0PAW3"/>
<comment type="subcellular location">
    <subcellularLocation>
        <location evidence="1">Cell membrane</location>
        <topology evidence="1">Multi-pass membrane protein</topology>
    </subcellularLocation>
</comment>
<keyword evidence="6" id="KW-0675">Receptor</keyword>
<name>A0A0N0PAW3_PAPMA</name>
<dbReference type="FunCoup" id="A0A0N0PAW3">
    <property type="interactions" value="1"/>
</dbReference>
<keyword evidence="5 8" id="KW-0472">Membrane</keyword>
<keyword evidence="2" id="KW-1003">Cell membrane</keyword>
<feature type="chain" id="PRO_5005857302" description="Ionotropic glutamate receptor C-terminal domain-containing protein" evidence="9">
    <location>
        <begin position="17"/>
        <end position="630"/>
    </location>
</feature>
<evidence type="ECO:0000313" key="10">
    <source>
        <dbReference type="EMBL" id="KPJ08650.1"/>
    </source>
</evidence>
<proteinExistence type="predicted"/>
<evidence type="ECO:0000256" key="9">
    <source>
        <dbReference type="SAM" id="SignalP"/>
    </source>
</evidence>
<keyword evidence="11" id="KW-1185">Reference proteome</keyword>
<evidence type="ECO:0000313" key="11">
    <source>
        <dbReference type="Proteomes" id="UP000053240"/>
    </source>
</evidence>
<dbReference type="EMBL" id="KQ461153">
    <property type="protein sequence ID" value="KPJ08650.1"/>
    <property type="molecule type" value="Genomic_DNA"/>
</dbReference>